<keyword evidence="3" id="KW-1185">Reference proteome</keyword>
<feature type="transmembrane region" description="Helical" evidence="1">
    <location>
        <begin position="71"/>
        <end position="92"/>
    </location>
</feature>
<evidence type="ECO:0000256" key="1">
    <source>
        <dbReference type="SAM" id="Phobius"/>
    </source>
</evidence>
<comment type="caution">
    <text evidence="2">The sequence shown here is derived from an EMBL/GenBank/DDBJ whole genome shotgun (WGS) entry which is preliminary data.</text>
</comment>
<feature type="transmembrane region" description="Helical" evidence="1">
    <location>
        <begin position="247"/>
        <end position="265"/>
    </location>
</feature>
<feature type="transmembrane region" description="Helical" evidence="1">
    <location>
        <begin position="39"/>
        <end position="59"/>
    </location>
</feature>
<evidence type="ECO:0000313" key="2">
    <source>
        <dbReference type="EMBL" id="CAE8615341.1"/>
    </source>
</evidence>
<reference evidence="2" key="1">
    <citation type="submission" date="2021-02" db="EMBL/GenBank/DDBJ databases">
        <authorList>
            <person name="Dougan E. K."/>
            <person name="Rhodes N."/>
            <person name="Thang M."/>
            <person name="Chan C."/>
        </authorList>
    </citation>
    <scope>NUCLEOTIDE SEQUENCE</scope>
</reference>
<dbReference type="AlphaFoldDB" id="A0A813FPJ2"/>
<keyword evidence="1" id="KW-0472">Membrane</keyword>
<dbReference type="Proteomes" id="UP000654075">
    <property type="component" value="Unassembled WGS sequence"/>
</dbReference>
<sequence>MAFACWALAMTGTHWDIAYLVKCALFVEQWFEWCPNGPSWFVFALLPSWILYPFTRKVVVAAEAQFGDLGLWALLLGLWALSFGPALVLLVLHGNITMQQHSDMMFWPPSQMADFAIGMTTAAMVRRRSCLQTGGWPIESSALLADISLSVIVGVVFFLPRPPRTWALHLNGWEPLLDHGLALAIAGFLLGSCTEQEDCKPVGLGAKLLGHPALASLGEMSFEVYIFQRPMHDIFALFFDADSPEVFMVYVLTLWVFAGLYVKYVQAPVDRWLRSKTENWDTVGRHGRIVAGAGHVPEEQVPVLYTDDAVE</sequence>
<dbReference type="OrthoDB" id="439920at2759"/>
<name>A0A813FPJ2_POLGL</name>
<dbReference type="EMBL" id="CAJNNV010025610">
    <property type="protein sequence ID" value="CAE8615341.1"/>
    <property type="molecule type" value="Genomic_DNA"/>
</dbReference>
<accession>A0A813FPJ2</accession>
<evidence type="ECO:0000313" key="3">
    <source>
        <dbReference type="Proteomes" id="UP000654075"/>
    </source>
</evidence>
<keyword evidence="1" id="KW-1133">Transmembrane helix</keyword>
<organism evidence="2 3">
    <name type="scientific">Polarella glacialis</name>
    <name type="common">Dinoflagellate</name>
    <dbReference type="NCBI Taxonomy" id="89957"/>
    <lineage>
        <taxon>Eukaryota</taxon>
        <taxon>Sar</taxon>
        <taxon>Alveolata</taxon>
        <taxon>Dinophyceae</taxon>
        <taxon>Suessiales</taxon>
        <taxon>Suessiaceae</taxon>
        <taxon>Polarella</taxon>
    </lineage>
</organism>
<gene>
    <name evidence="2" type="ORF">PGLA1383_LOCUS33057</name>
</gene>
<protein>
    <submittedName>
        <fullName evidence="2">Uncharacterized protein</fullName>
    </submittedName>
</protein>
<feature type="transmembrane region" description="Helical" evidence="1">
    <location>
        <begin position="137"/>
        <end position="159"/>
    </location>
</feature>
<keyword evidence="1" id="KW-0812">Transmembrane</keyword>
<proteinExistence type="predicted"/>